<evidence type="ECO:0000313" key="1">
    <source>
        <dbReference type="EMBL" id="MBB5059283.1"/>
    </source>
</evidence>
<dbReference type="RefSeq" id="WP_184220459.1">
    <property type="nucleotide sequence ID" value="NZ_JACHIP010000005.1"/>
</dbReference>
<sequence>MSTLSLLPLSLLESEGAAILQQAADAALGPGVLTVTSDSNGISTGLKLSTGQTVNIDDVTIGSGGLSGRIFVDGLDANPLSATLFDGFTIGLTAFDVTLAHGGLAQSHIGGRFTVPFFTDPSGNPETVDVELGFKSDGSFSLSLAAVETQQSTTPDGLVQLKYALPGGLGSVELDVASFELDRAPDGSFKIVISGSLIMETEGLQWPTFELRGLGIDSKGHVSLDGGWIDLPSQCSLDFFGFHVALQKLGMGSDADGKWIGFNGDIHLVEGLSLGGSVRGLKINLTTGALSFDGVGISFSIPGVLTIDGEIDHIHVDGSSQQDFKNAGLLPTVYDVTDPKGAPAGTVKHVDLFAGMVKVVIEAAGSLEVDANFIVGNFGGQSVFFLDIDAELPVGIPLFLDISLYGLQGLVASGLQPEPEPDHTWWEWYKYPAGPDLSATPDYSATDANKWLVPKDGAFAIGAGATIGTSVDDGFTVSAAIMLILELPGPIISLIGKANILSKRLGGASEDANFEAMATFDGNSGTFDLTIDAHYAIPIVLDIEATAELYVDANQGEWFFALGLPPHDKRVKARIFDLFETDAYFVVSNSGLITGTWTGYKNSWSFGPLSASIDAYLATLVAIQWSPLQVSGGIELHGDIHLSAFGIGIGLTADALLEGCAPNPFWIHGEISVEIDLPWPLPSPSATISLTWGGDDGSIPPAPLALSHIDVTLVDHTDANDKPATDHYVLLAHRPGGPMPDLPVQYDIPGTVANPDKPGILNLTGDSLTNWQNRVTGIAPENILPDLNPNAPQPPAGSPVPIAPVVPQDAHFTLSFAHPVVDGIGFVNLTTTLPPELVTVQPPPPPGLVAKDDMSNIDPQPPSVQFEILHKLTEVSLYEYDGSAWNLVCHATPLPAPSDPPPPVGPTFMNGVWVVPPPTKQDPRQVQIQLKVFPWQLLPGQDHSAQWSSQTAQKTFATSFTDQGLQFSTSGFDAVTIDGINFGGIVPGLFFEPDFKHASYSVTITFPQAMVVTTIVAMTYMRDGEFTDIFSPNCTGDGAVLTPLSSFQDPTTQAFTLNFDSGGKPIRELTLSSGSFLLLYSLEYTSAPVPMAILPDPQSLYAIKSVTQIQAGRFNGGAPDYQDIQPGNPIVEFAYFQTATGPGTAEIGNVTPPVPPLPAGPSTYPVLSTNCGDGQTAASFPLAGALGDLTTYTQWSWPLDGSLAAYYGYDLNVEFVESYVNALYTAFSSGSVANSLHFRCTDRNHNHTLLVPLAIHVASIPQQSALVAEAFALPLPQIISPPSTTGRVNLTRAQEAGLQKRSAVALDVTKAKFQPDVLPDSARTTISPAVLAAKSIITARGGDSVIATINPIIAGELLHLAEEQAAAAAATQLWFRQLYPKTRYTLDVVAGPLLRGRDRGGLAAVQTGGAGSLAAVLTATDAISLLAALKAYFAYEDALTTLERVQFTTSRYKTFTDQMANATGQLAGVATATPLRHYATGISAQDWINTSAGLATYQTAKENYLIAVRKLNDLVAIFNPLADNLLPIPGLSGSGAGDLVVDRAATTQTWRLFQQASSAIFDGLIAALGLPQLASGQKPSAVPDTEISLITNTSGNTIEALLIESPEPLPWLRIWQWIHMTPASPFAGGLRELFIAWNVDGTRGLIVPTGQPHGLYSLGVDFQGNVGAQAPCITVAGVAVAETATLGPVSLGPIRRRFPVRGEVPIEKIG</sequence>
<gene>
    <name evidence="1" type="ORF">HDF16_004006</name>
</gene>
<accession>A0A7W8E4P8</accession>
<dbReference type="EMBL" id="JACHIP010000005">
    <property type="protein sequence ID" value="MBB5059283.1"/>
    <property type="molecule type" value="Genomic_DNA"/>
</dbReference>
<comment type="caution">
    <text evidence="1">The sequence shown here is derived from an EMBL/GenBank/DDBJ whole genome shotgun (WGS) entry which is preliminary data.</text>
</comment>
<evidence type="ECO:0000313" key="2">
    <source>
        <dbReference type="Proteomes" id="UP000540989"/>
    </source>
</evidence>
<proteinExistence type="predicted"/>
<dbReference type="Proteomes" id="UP000540989">
    <property type="component" value="Unassembled WGS sequence"/>
</dbReference>
<organism evidence="1 2">
    <name type="scientific">Granulicella aggregans</name>
    <dbReference type="NCBI Taxonomy" id="474949"/>
    <lineage>
        <taxon>Bacteria</taxon>
        <taxon>Pseudomonadati</taxon>
        <taxon>Acidobacteriota</taxon>
        <taxon>Terriglobia</taxon>
        <taxon>Terriglobales</taxon>
        <taxon>Acidobacteriaceae</taxon>
        <taxon>Granulicella</taxon>
    </lineage>
</organism>
<protein>
    <submittedName>
        <fullName evidence="1">Uncharacterized protein</fullName>
    </submittedName>
</protein>
<keyword evidence="2" id="KW-1185">Reference proteome</keyword>
<reference evidence="1 2" key="1">
    <citation type="submission" date="2020-08" db="EMBL/GenBank/DDBJ databases">
        <title>Genomic Encyclopedia of Type Strains, Phase IV (KMG-V): Genome sequencing to study the core and pangenomes of soil and plant-associated prokaryotes.</title>
        <authorList>
            <person name="Whitman W."/>
        </authorList>
    </citation>
    <scope>NUCLEOTIDE SEQUENCE [LARGE SCALE GENOMIC DNA]</scope>
    <source>
        <strain evidence="1 2">M8UP14</strain>
    </source>
</reference>
<name>A0A7W8E4P8_9BACT</name>